<dbReference type="AlphaFoldDB" id="A0A382J432"/>
<feature type="non-terminal residue" evidence="4">
    <location>
        <position position="1"/>
    </location>
</feature>
<evidence type="ECO:0000259" key="3">
    <source>
        <dbReference type="Pfam" id="PF13579"/>
    </source>
</evidence>
<keyword evidence="1" id="KW-0472">Membrane</keyword>
<proteinExistence type="predicted"/>
<dbReference type="GO" id="GO:0016757">
    <property type="term" value="F:glycosyltransferase activity"/>
    <property type="evidence" value="ECO:0007669"/>
    <property type="project" value="InterPro"/>
</dbReference>
<reference evidence="4" key="1">
    <citation type="submission" date="2018-05" db="EMBL/GenBank/DDBJ databases">
        <authorList>
            <person name="Lanie J.A."/>
            <person name="Ng W.-L."/>
            <person name="Kazmierczak K.M."/>
            <person name="Andrzejewski T.M."/>
            <person name="Davidsen T.M."/>
            <person name="Wayne K.J."/>
            <person name="Tettelin H."/>
            <person name="Glass J.I."/>
            <person name="Rusch D."/>
            <person name="Podicherti R."/>
            <person name="Tsui H.-C.T."/>
            <person name="Winkler M.E."/>
        </authorList>
    </citation>
    <scope>NUCLEOTIDE SEQUENCE</scope>
</reference>
<protein>
    <submittedName>
        <fullName evidence="4">Uncharacterized protein</fullName>
    </submittedName>
</protein>
<evidence type="ECO:0000313" key="4">
    <source>
        <dbReference type="EMBL" id="SVC06359.1"/>
    </source>
</evidence>
<evidence type="ECO:0000256" key="1">
    <source>
        <dbReference type="SAM" id="Phobius"/>
    </source>
</evidence>
<keyword evidence="1" id="KW-0812">Transmembrane</keyword>
<dbReference type="InterPro" id="IPR028098">
    <property type="entry name" value="Glyco_trans_4-like_N"/>
</dbReference>
<feature type="transmembrane region" description="Helical" evidence="1">
    <location>
        <begin position="80"/>
        <end position="99"/>
    </location>
</feature>
<accession>A0A382J432</accession>
<organism evidence="4">
    <name type="scientific">marine metagenome</name>
    <dbReference type="NCBI Taxonomy" id="408172"/>
    <lineage>
        <taxon>unclassified sequences</taxon>
        <taxon>metagenomes</taxon>
        <taxon>ecological metagenomes</taxon>
    </lineage>
</organism>
<keyword evidence="1" id="KW-1133">Transmembrane helix</keyword>
<sequence>VNILIVTPHFYPENFRINDFAIEFNKRGHNISVLTAIPDYPKGKFYDGYGVFKNNRETYNGINIYRAPLIPRGSGSNLRLALNYISFVVGGIFTSFFMLKNEFDIVFVFEPSPITVGIPAIFIKKIKKIPLCFWVLDLWPESVVSAGNLKSSFIPRILNPIVRYIYKHSDRILVSSNGFMNSIVDKGISKDKIEFFPQWAEPIFKPMKSNKFLLTGVPEKSFKIMFAGNIGEAQDFPSIIEAARQLRHNQDIQWVVLGGGRREEWVKSKIKEYELENCF</sequence>
<dbReference type="EMBL" id="UINC01071453">
    <property type="protein sequence ID" value="SVC06359.1"/>
    <property type="molecule type" value="Genomic_DNA"/>
</dbReference>
<feature type="non-terminal residue" evidence="4">
    <location>
        <position position="279"/>
    </location>
</feature>
<name>A0A382J432_9ZZZZ</name>
<dbReference type="Pfam" id="PF13579">
    <property type="entry name" value="Glyco_trans_4_4"/>
    <property type="match status" value="1"/>
</dbReference>
<feature type="domain" description="Glycosyl transferase family 1" evidence="2">
    <location>
        <begin position="216"/>
        <end position="277"/>
    </location>
</feature>
<gene>
    <name evidence="4" type="ORF">METZ01_LOCUS259213</name>
</gene>
<dbReference type="Pfam" id="PF00534">
    <property type="entry name" value="Glycos_transf_1"/>
    <property type="match status" value="1"/>
</dbReference>
<dbReference type="CDD" id="cd03794">
    <property type="entry name" value="GT4_WbuB-like"/>
    <property type="match status" value="1"/>
</dbReference>
<dbReference type="InterPro" id="IPR001296">
    <property type="entry name" value="Glyco_trans_1"/>
</dbReference>
<feature type="domain" description="Glycosyltransferase subfamily 4-like N-terminal" evidence="3">
    <location>
        <begin position="17"/>
        <end position="198"/>
    </location>
</feature>
<dbReference type="Gene3D" id="3.40.50.2000">
    <property type="entry name" value="Glycogen Phosphorylase B"/>
    <property type="match status" value="2"/>
</dbReference>
<dbReference type="SUPFAM" id="SSF53756">
    <property type="entry name" value="UDP-Glycosyltransferase/glycogen phosphorylase"/>
    <property type="match status" value="1"/>
</dbReference>
<evidence type="ECO:0000259" key="2">
    <source>
        <dbReference type="Pfam" id="PF00534"/>
    </source>
</evidence>